<organism evidence="2 3">
    <name type="scientific">Candidatus Bipolaricaulis anaerobius</name>
    <dbReference type="NCBI Taxonomy" id="2026885"/>
    <lineage>
        <taxon>Bacteria</taxon>
        <taxon>Candidatus Bipolaricaulota</taxon>
        <taxon>Candidatus Bipolaricaulia</taxon>
        <taxon>Candidatus Bipolaricaulales</taxon>
        <taxon>Candidatus Bipolaricaulaceae</taxon>
        <taxon>Candidatus Bipolaricaulis</taxon>
    </lineage>
</organism>
<proteinExistence type="predicted"/>
<feature type="signal peptide" evidence="1">
    <location>
        <begin position="1"/>
        <end position="22"/>
    </location>
</feature>
<keyword evidence="1" id="KW-0732">Signal</keyword>
<dbReference type="RefSeq" id="WP_157959373.1">
    <property type="nucleotide sequence ID" value="NZ_LS483254.1"/>
</dbReference>
<dbReference type="OrthoDB" id="21773at2"/>
<evidence type="ECO:0000256" key="1">
    <source>
        <dbReference type="SAM" id="SignalP"/>
    </source>
</evidence>
<reference evidence="3" key="1">
    <citation type="submission" date="2018-05" db="EMBL/GenBank/DDBJ databases">
        <authorList>
            <person name="Hao L."/>
        </authorList>
    </citation>
    <scope>NUCLEOTIDE SEQUENCE [LARGE SCALE GENOMIC DNA]</scope>
</reference>
<keyword evidence="3" id="KW-1185">Reference proteome</keyword>
<dbReference type="KEGG" id="bana:BARAN1_0323"/>
<sequence>MGRSVWMAILGMVMCCALTAGATVNLNQVYCWEENGYCIRYPAEWVATKENDYTLLLSGKAGTDAYYTTVTIASFASTLLGGRYETPQDLLNAYKCDLVSGSSLVCIDTTGYPTGTGYVAEFSHEGETFRQWRVVAAGADNRVFHSWAFTAPTDLFPTYLPLAEAMYASWTLDGTSGAIGPGTAVTGASITVIFEARGRIRRLATCNSDSDLSLGRCHTITYNLNITAPGYVALSLVFERGQQIRATLYDPAGKRVTFRPGSFTDVYTGAHAVSPGTYTIKVGPELFGAESEFELTVYFSAREFSVDELAALYGPRNRYLNR</sequence>
<name>A0A2X3KUQ7_9BACT</name>
<evidence type="ECO:0000313" key="2">
    <source>
        <dbReference type="EMBL" id="SQD92348.1"/>
    </source>
</evidence>
<dbReference type="EMBL" id="LS483254">
    <property type="protein sequence ID" value="SQD92348.1"/>
    <property type="molecule type" value="Genomic_DNA"/>
</dbReference>
<accession>A0A2X3KUQ7</accession>
<gene>
    <name evidence="2" type="ORF">BARAN1_0323</name>
</gene>
<dbReference type="Proteomes" id="UP000249818">
    <property type="component" value="Chromosome BARAN1"/>
</dbReference>
<protein>
    <submittedName>
        <fullName evidence="2">Uncharacterized protein</fullName>
    </submittedName>
</protein>
<dbReference type="AlphaFoldDB" id="A0A2X3KUQ7"/>
<evidence type="ECO:0000313" key="3">
    <source>
        <dbReference type="Proteomes" id="UP000249818"/>
    </source>
</evidence>
<feature type="chain" id="PRO_5016062356" evidence="1">
    <location>
        <begin position="23"/>
        <end position="322"/>
    </location>
</feature>